<feature type="transmembrane region" description="Helical" evidence="1">
    <location>
        <begin position="74"/>
        <end position="93"/>
    </location>
</feature>
<gene>
    <name evidence="2" type="ORF">A7K69_18860</name>
</gene>
<feature type="transmembrane region" description="Helical" evidence="1">
    <location>
        <begin position="6"/>
        <end position="28"/>
    </location>
</feature>
<comment type="caution">
    <text evidence="2">The sequence shown here is derived from an EMBL/GenBank/DDBJ whole genome shotgun (WGS) entry which is preliminary data.</text>
</comment>
<evidence type="ECO:0000256" key="1">
    <source>
        <dbReference type="SAM" id="Phobius"/>
    </source>
</evidence>
<dbReference type="AlphaFoldDB" id="A0A1B7KSS3"/>
<sequence>MTNTMAITGMVTQLAISFIAPLGLLIYFRKRKWLSWKPFGIGMLIFILFSQVFEKTLHMIMIDSDGASLKWTDNAALFVLYAVLAAGIFEEVGRYIGFKWMLKNHRDYKDGLSFGLGHGGIEAVLIGAFGAINAIVLASMIQSGTFDKMIAPTLPKEQAVLLKDMVLHTPFSMYVLAGLERVFAIAFHIAMSLLVLLGVREQKFRYIIYAILLHALMDAAPALYQARVMTNIWLVEAIAFLFAVAAFLFTRRVKDTLEDGGEG</sequence>
<feature type="transmembrane region" description="Helical" evidence="1">
    <location>
        <begin position="40"/>
        <end position="62"/>
    </location>
</feature>
<accession>A0A1B7KSS3</accession>
<keyword evidence="1" id="KW-0812">Transmembrane</keyword>
<evidence type="ECO:0008006" key="4">
    <source>
        <dbReference type="Google" id="ProtNLM"/>
    </source>
</evidence>
<keyword evidence="1" id="KW-1133">Transmembrane helix</keyword>
<evidence type="ECO:0000313" key="3">
    <source>
        <dbReference type="Proteomes" id="UP000078290"/>
    </source>
</evidence>
<dbReference type="PIRSF" id="PIRSF033101">
    <property type="entry name" value="UCP033101"/>
    <property type="match status" value="1"/>
</dbReference>
<dbReference type="EMBL" id="LXMA01000014">
    <property type="protein sequence ID" value="OAT73089.1"/>
    <property type="molecule type" value="Genomic_DNA"/>
</dbReference>
<dbReference type="Pfam" id="PF10086">
    <property type="entry name" value="YhfC"/>
    <property type="match status" value="1"/>
</dbReference>
<feature type="transmembrane region" description="Helical" evidence="1">
    <location>
        <begin position="206"/>
        <end position="224"/>
    </location>
</feature>
<dbReference type="RefSeq" id="WP_064551380.1">
    <property type="nucleotide sequence ID" value="NZ_LXMA01000014.1"/>
</dbReference>
<feature type="transmembrane region" description="Helical" evidence="1">
    <location>
        <begin position="171"/>
        <end position="199"/>
    </location>
</feature>
<dbReference type="OrthoDB" id="9807167at2"/>
<evidence type="ECO:0000313" key="2">
    <source>
        <dbReference type="EMBL" id="OAT73089.1"/>
    </source>
</evidence>
<reference evidence="3" key="1">
    <citation type="submission" date="2016-05" db="EMBL/GenBank/DDBJ databases">
        <authorList>
            <person name="Wang W."/>
            <person name="Zhu L."/>
        </authorList>
    </citation>
    <scope>NUCLEOTIDE SEQUENCE [LARGE SCALE GENOMIC DNA]</scope>
    <source>
        <strain evidence="3">W-2</strain>
    </source>
</reference>
<name>A0A1B7KSS3_PARTM</name>
<dbReference type="InterPro" id="IPR011397">
    <property type="entry name" value="YhfC"/>
</dbReference>
<proteinExistence type="predicted"/>
<organism evidence="2 3">
    <name type="scientific">Parageobacillus thermoglucosidasius</name>
    <name type="common">Geobacillus thermoglucosidasius</name>
    <dbReference type="NCBI Taxonomy" id="1426"/>
    <lineage>
        <taxon>Bacteria</taxon>
        <taxon>Bacillati</taxon>
        <taxon>Bacillota</taxon>
        <taxon>Bacilli</taxon>
        <taxon>Bacillales</taxon>
        <taxon>Anoxybacillaceae</taxon>
        <taxon>Parageobacillus</taxon>
    </lineage>
</organism>
<protein>
    <recommendedName>
        <fullName evidence="4">YhfC family intramembrane metalloprotease</fullName>
    </recommendedName>
</protein>
<keyword evidence="1" id="KW-0472">Membrane</keyword>
<dbReference type="Proteomes" id="UP000078290">
    <property type="component" value="Unassembled WGS sequence"/>
</dbReference>
<feature type="transmembrane region" description="Helical" evidence="1">
    <location>
        <begin position="230"/>
        <end position="249"/>
    </location>
</feature>
<feature type="transmembrane region" description="Helical" evidence="1">
    <location>
        <begin position="114"/>
        <end position="141"/>
    </location>
</feature>